<dbReference type="Gene3D" id="3.30.230.80">
    <property type="match status" value="1"/>
</dbReference>
<feature type="domain" description="Histidine kinase/HSP90-like ATPase" evidence="12">
    <location>
        <begin position="30"/>
        <end position="187"/>
    </location>
</feature>
<comment type="caution">
    <text evidence="13">The sequence shown here is derived from an EMBL/GenBank/DDBJ whole genome shotgun (WGS) entry which is preliminary data.</text>
</comment>
<feature type="binding site" evidence="11">
    <location>
        <position position="41"/>
    </location>
    <ligand>
        <name>ATP</name>
        <dbReference type="ChEBI" id="CHEBI:30616"/>
    </ligand>
</feature>
<reference evidence="13 14" key="2">
    <citation type="submission" date="2018-06" db="EMBL/GenBank/DDBJ databases">
        <title>Marinobactersediminissp. nov, a moderately halophilic bacterium isolated from marine solar saltern.</title>
        <authorList>
            <person name="Zhang Y."/>
        </authorList>
    </citation>
    <scope>NUCLEOTIDE SEQUENCE [LARGE SCALE GENOMIC DNA]</scope>
    <source>
        <strain evidence="13 14">F01</strain>
    </source>
</reference>
<dbReference type="GO" id="GO:0051082">
    <property type="term" value="F:unfolded protein binding"/>
    <property type="evidence" value="ECO:0007669"/>
    <property type="project" value="UniProtKB-UniRule"/>
</dbReference>
<dbReference type="SUPFAM" id="SSF55874">
    <property type="entry name" value="ATPase domain of HSP90 chaperone/DNA topoisomerase II/histidine kinase"/>
    <property type="match status" value="1"/>
</dbReference>
<dbReference type="InterPro" id="IPR037196">
    <property type="entry name" value="HSP90_C"/>
</dbReference>
<dbReference type="InterPro" id="IPR019805">
    <property type="entry name" value="Heat_shock_protein_90_CS"/>
</dbReference>
<evidence type="ECO:0000256" key="10">
    <source>
        <dbReference type="HAMAP-Rule" id="MF_00505"/>
    </source>
</evidence>
<evidence type="ECO:0000313" key="13">
    <source>
        <dbReference type="EMBL" id="PXX91601.1"/>
    </source>
</evidence>
<dbReference type="PRINTS" id="PR00775">
    <property type="entry name" value="HEATSHOCK90"/>
</dbReference>
<dbReference type="InterPro" id="IPR001404">
    <property type="entry name" value="Hsp90_fam"/>
</dbReference>
<dbReference type="AlphaFoldDB" id="A0A2V3ZK82"/>
<dbReference type="FunFam" id="3.30.230.80:FF:000002">
    <property type="entry name" value="Molecular chaperone HtpG"/>
    <property type="match status" value="1"/>
</dbReference>
<dbReference type="Pfam" id="PF13589">
    <property type="entry name" value="HATPase_c_3"/>
    <property type="match status" value="1"/>
</dbReference>
<dbReference type="Gene3D" id="3.30.565.10">
    <property type="entry name" value="Histidine kinase-like ATPase, C-terminal domain"/>
    <property type="match status" value="1"/>
</dbReference>
<dbReference type="Proteomes" id="UP000253987">
    <property type="component" value="Unassembled WGS sequence"/>
</dbReference>
<feature type="binding site" evidence="11">
    <location>
        <position position="83"/>
    </location>
    <ligand>
        <name>ATP</name>
        <dbReference type="ChEBI" id="CHEBI:30616"/>
    </ligand>
</feature>
<feature type="binding site" evidence="11">
    <location>
        <begin position="125"/>
        <end position="130"/>
    </location>
    <ligand>
        <name>ATP</name>
        <dbReference type="ChEBI" id="CHEBI:30616"/>
    </ligand>
</feature>
<evidence type="ECO:0000256" key="6">
    <source>
        <dbReference type="ARBA" id="ARBA00023016"/>
    </source>
</evidence>
<evidence type="ECO:0000256" key="1">
    <source>
        <dbReference type="ARBA" id="ARBA00004496"/>
    </source>
</evidence>
<dbReference type="RefSeq" id="WP_114612481.1">
    <property type="nucleotide sequence ID" value="NZ_QFWX01000003.1"/>
</dbReference>
<comment type="subunit">
    <text evidence="10">Homodimer.</text>
</comment>
<protein>
    <recommendedName>
        <fullName evidence="9 10">Chaperone protein HtpG</fullName>
    </recommendedName>
    <alternativeName>
        <fullName evidence="10">Heat shock protein HtpG</fullName>
    </alternativeName>
    <alternativeName>
        <fullName evidence="10">High temperature protein G</fullName>
    </alternativeName>
</protein>
<evidence type="ECO:0000256" key="5">
    <source>
        <dbReference type="ARBA" id="ARBA00022840"/>
    </source>
</evidence>
<evidence type="ECO:0000256" key="7">
    <source>
        <dbReference type="ARBA" id="ARBA00023186"/>
    </source>
</evidence>
<evidence type="ECO:0000259" key="12">
    <source>
        <dbReference type="SMART" id="SM00387"/>
    </source>
</evidence>
<dbReference type="GO" id="GO:0005524">
    <property type="term" value="F:ATP binding"/>
    <property type="evidence" value="ECO:0007669"/>
    <property type="project" value="UniProtKB-UniRule"/>
</dbReference>
<dbReference type="Gene3D" id="3.40.50.11260">
    <property type="match status" value="1"/>
</dbReference>
<evidence type="ECO:0000256" key="8">
    <source>
        <dbReference type="ARBA" id="ARBA00058590"/>
    </source>
</evidence>
<dbReference type="InterPro" id="IPR036890">
    <property type="entry name" value="HATPase_C_sf"/>
</dbReference>
<dbReference type="GO" id="GO:0005737">
    <property type="term" value="C:cytoplasm"/>
    <property type="evidence" value="ECO:0007669"/>
    <property type="project" value="UniProtKB-SubCell"/>
</dbReference>
<feature type="binding site" evidence="11">
    <location>
        <position position="96"/>
    </location>
    <ligand>
        <name>ATP</name>
        <dbReference type="ChEBI" id="CHEBI:30616"/>
    </ligand>
</feature>
<comment type="caution">
    <text evidence="10">Lacks conserved residue(s) required for the propagation of feature annotation.</text>
</comment>
<dbReference type="SUPFAM" id="SSF110942">
    <property type="entry name" value="HSP90 C-terminal domain"/>
    <property type="match status" value="1"/>
</dbReference>
<dbReference type="HAMAP" id="MF_00505">
    <property type="entry name" value="HSP90"/>
    <property type="match status" value="1"/>
</dbReference>
<reference evidence="14" key="1">
    <citation type="submission" date="2018-05" db="EMBL/GenBank/DDBJ databases">
        <authorList>
            <person name="Lu D."/>
        </authorList>
    </citation>
    <scope>NUCLEOTIDE SEQUENCE [LARGE SCALE GENOMIC DNA]</scope>
    <source>
        <strain evidence="14">F01</strain>
    </source>
</reference>
<dbReference type="Pfam" id="PF00183">
    <property type="entry name" value="HSP90"/>
    <property type="match status" value="1"/>
</dbReference>
<dbReference type="PROSITE" id="PS00298">
    <property type="entry name" value="HSP90"/>
    <property type="match status" value="1"/>
</dbReference>
<comment type="subcellular location">
    <subcellularLocation>
        <location evidence="1 10">Cytoplasm</location>
    </subcellularLocation>
</comment>
<dbReference type="InterPro" id="IPR020575">
    <property type="entry name" value="Hsp90_N"/>
</dbReference>
<evidence type="ECO:0000256" key="11">
    <source>
        <dbReference type="PIRSR" id="PIRSR002583-1"/>
    </source>
</evidence>
<gene>
    <name evidence="10" type="primary">htpG</name>
    <name evidence="13" type="ORF">DIT71_06880</name>
</gene>
<evidence type="ECO:0000256" key="3">
    <source>
        <dbReference type="ARBA" id="ARBA00022490"/>
    </source>
</evidence>
<dbReference type="CDD" id="cd16927">
    <property type="entry name" value="HATPase_Hsp90-like"/>
    <property type="match status" value="1"/>
</dbReference>
<comment type="function">
    <text evidence="8 10">Molecular chaperone. Has ATPase activity.</text>
</comment>
<keyword evidence="5 10" id="KW-0067">ATP-binding</keyword>
<feature type="binding site" evidence="11">
    <location>
        <position position="88"/>
    </location>
    <ligand>
        <name>ATP</name>
        <dbReference type="ChEBI" id="CHEBI:30616"/>
    </ligand>
</feature>
<feature type="binding site" evidence="11">
    <location>
        <position position="37"/>
    </location>
    <ligand>
        <name>ATP</name>
        <dbReference type="ChEBI" id="CHEBI:30616"/>
    </ligand>
</feature>
<dbReference type="Gene3D" id="1.20.120.790">
    <property type="entry name" value="Heat shock protein 90, C-terminal domain"/>
    <property type="match status" value="1"/>
</dbReference>
<evidence type="ECO:0000256" key="2">
    <source>
        <dbReference type="ARBA" id="ARBA00008239"/>
    </source>
</evidence>
<dbReference type="GO" id="GO:0140662">
    <property type="term" value="F:ATP-dependent protein folding chaperone"/>
    <property type="evidence" value="ECO:0007669"/>
    <property type="project" value="InterPro"/>
</dbReference>
<dbReference type="InterPro" id="IPR020568">
    <property type="entry name" value="Ribosomal_Su5_D2-typ_SF"/>
</dbReference>
<evidence type="ECO:0000256" key="4">
    <source>
        <dbReference type="ARBA" id="ARBA00022741"/>
    </source>
</evidence>
<dbReference type="SUPFAM" id="SSF54211">
    <property type="entry name" value="Ribosomal protein S5 domain 2-like"/>
    <property type="match status" value="1"/>
</dbReference>
<dbReference type="PANTHER" id="PTHR11528">
    <property type="entry name" value="HEAT SHOCK PROTEIN 90 FAMILY MEMBER"/>
    <property type="match status" value="1"/>
</dbReference>
<evidence type="ECO:0000256" key="9">
    <source>
        <dbReference type="ARBA" id="ARBA00070675"/>
    </source>
</evidence>
<keyword evidence="7 10" id="KW-0143">Chaperone</keyword>
<feature type="binding site" evidence="11">
    <location>
        <position position="338"/>
    </location>
    <ligand>
        <name>ATP</name>
        <dbReference type="ChEBI" id="CHEBI:30616"/>
    </ligand>
</feature>
<feature type="binding site" evidence="11">
    <location>
        <begin position="103"/>
        <end position="104"/>
    </location>
    <ligand>
        <name>ATP</name>
        <dbReference type="ChEBI" id="CHEBI:30616"/>
    </ligand>
</feature>
<dbReference type="EMBL" id="QFWX01000003">
    <property type="protein sequence ID" value="PXX91601.1"/>
    <property type="molecule type" value="Genomic_DNA"/>
</dbReference>
<keyword evidence="4 10" id="KW-0547">Nucleotide-binding</keyword>
<dbReference type="SMART" id="SM00387">
    <property type="entry name" value="HATPase_c"/>
    <property type="match status" value="1"/>
</dbReference>
<evidence type="ECO:0000313" key="14">
    <source>
        <dbReference type="Proteomes" id="UP000253987"/>
    </source>
</evidence>
<dbReference type="PIRSF" id="PIRSF002583">
    <property type="entry name" value="Hsp90"/>
    <property type="match status" value="1"/>
</dbReference>
<feature type="region of interest" description="A; substrate-binding" evidence="10">
    <location>
        <begin position="1"/>
        <end position="338"/>
    </location>
</feature>
<accession>A0A2V3ZK82</accession>
<dbReference type="InterPro" id="IPR003594">
    <property type="entry name" value="HATPase_dom"/>
</dbReference>
<feature type="region of interest" description="C" evidence="10">
    <location>
        <begin position="556"/>
        <end position="630"/>
    </location>
</feature>
<dbReference type="OrthoDB" id="9802640at2"/>
<comment type="similarity">
    <text evidence="2 10">Belongs to the heat shock protein 90 family.</text>
</comment>
<sequence length="630" mass="71630">MTVESQKETLGFQTEVKQLLNLMIHSLYSNKEIFLRELISNASDAEDKLRFAALKDDSLFENDPELKIRLDYDAEKNTVTLSDNGIGMTRDDVVQNLGTIARSGTAEFLQQLSGDEKKDSKLIGQFGVGFYSSFIVADAVEVYTRRAGAPVEEGVHWESKGDGEFTIENVDLNERGTTIVLHLKDDAKEFADGFRLRNLVKKYSDHISFPVVMKSESEEEGEKGEYETVNDATALWTLSRSEIKDEEYKEFYKHISHDFEDPLTWSHNKVEGKLDYTSLLYIPGRAPFDLYNREAPRGLKLYVQRVFIMDDAEQFLPLYLRFTKGVIDSNDLSLNVSREILQNDSTVDSIRTAVTKRVLDMLSKLAKKEPEKYQQFWNEFGTVLKEGPAEDFSNREKIGSLLRFASTHTGEEAQTVSLDEYIGRMKEGQSKIYYITADNFMAAKSSPHLEVFRKKGVEVLILSDRIDEWMMGYLNEYDGKQFQDVARGELDLGDVETEEDKKHQEEATKEHKDLLERIKAALSDRVQDVRVTNRLTDSPACLVVGDFDMGAQMKKIMEAAGQKVPDSKPIFEINVDHPLVQRLESEQGEERFGELSAVLLDQATLASGEQLEDPGAYVSRLNRLLLELAN</sequence>
<feature type="binding site" evidence="11">
    <location>
        <position position="177"/>
    </location>
    <ligand>
        <name>ATP</name>
        <dbReference type="ChEBI" id="CHEBI:30616"/>
    </ligand>
</feature>
<dbReference type="NCBIfam" id="NF003555">
    <property type="entry name" value="PRK05218.1"/>
    <property type="match status" value="1"/>
</dbReference>
<keyword evidence="6 10" id="KW-0346">Stress response</keyword>
<name>A0A2V3ZK82_9GAMM</name>
<proteinExistence type="inferred from homology"/>
<dbReference type="FunFam" id="3.30.565.10:FF:000009">
    <property type="entry name" value="Molecular chaperone HtpG"/>
    <property type="match status" value="1"/>
</dbReference>
<keyword evidence="3 10" id="KW-0963">Cytoplasm</keyword>
<organism evidence="13 14">
    <name type="scientific">Marinobacter vulgaris</name>
    <dbReference type="NCBI Taxonomy" id="1928331"/>
    <lineage>
        <taxon>Bacteria</taxon>
        <taxon>Pseudomonadati</taxon>
        <taxon>Pseudomonadota</taxon>
        <taxon>Gammaproteobacteria</taxon>
        <taxon>Pseudomonadales</taxon>
        <taxon>Marinobacteraceae</taxon>
        <taxon>Marinobacter</taxon>
    </lineage>
</organism>
<dbReference type="GO" id="GO:0016887">
    <property type="term" value="F:ATP hydrolysis activity"/>
    <property type="evidence" value="ECO:0007669"/>
    <property type="project" value="InterPro"/>
</dbReference>
<keyword evidence="14" id="KW-1185">Reference proteome</keyword>